<keyword evidence="8" id="KW-1185">Reference proteome</keyword>
<dbReference type="PANTHER" id="PTHR21208:SF1">
    <property type="entry name" value="ADP-DEPENDENT GLUCOKINASE"/>
    <property type="match status" value="1"/>
</dbReference>
<dbReference type="RefSeq" id="WP_378933528.1">
    <property type="nucleotide sequence ID" value="NZ_JBHLVO010000006.1"/>
</dbReference>
<keyword evidence="4" id="KW-0418">Kinase</keyword>
<evidence type="ECO:0000313" key="7">
    <source>
        <dbReference type="EMBL" id="MFC0271857.1"/>
    </source>
</evidence>
<evidence type="ECO:0000256" key="1">
    <source>
        <dbReference type="ARBA" id="ARBA00022490"/>
    </source>
</evidence>
<dbReference type="EMBL" id="JBHLVO010000006">
    <property type="protein sequence ID" value="MFC0271857.1"/>
    <property type="molecule type" value="Genomic_DNA"/>
</dbReference>
<keyword evidence="1" id="KW-0963">Cytoplasm</keyword>
<dbReference type="Pfam" id="PF04587">
    <property type="entry name" value="ADP_PFK_GK"/>
    <property type="match status" value="1"/>
</dbReference>
<gene>
    <name evidence="7" type="ORF">ACFFIX_10370</name>
</gene>
<name>A0ABV6GG05_9BACI</name>
<evidence type="ECO:0000256" key="6">
    <source>
        <dbReference type="ARBA" id="ARBA00023152"/>
    </source>
</evidence>
<comment type="caution">
    <text evidence="7">The sequence shown here is derived from an EMBL/GenBank/DDBJ whole genome shotgun (WGS) entry which is preliminary data.</text>
</comment>
<dbReference type="Gene3D" id="3.30.1110.20">
    <property type="match status" value="1"/>
</dbReference>
<evidence type="ECO:0000256" key="2">
    <source>
        <dbReference type="ARBA" id="ARBA00022679"/>
    </source>
</evidence>
<dbReference type="PANTHER" id="PTHR21208">
    <property type="entry name" value="ADP-DEPENDENT GLUCOKINASE"/>
    <property type="match status" value="1"/>
</dbReference>
<dbReference type="Gene3D" id="3.40.1190.20">
    <property type="match status" value="1"/>
</dbReference>
<dbReference type="InterPro" id="IPR029056">
    <property type="entry name" value="Ribokinase-like"/>
</dbReference>
<evidence type="ECO:0000256" key="4">
    <source>
        <dbReference type="ARBA" id="ARBA00022777"/>
    </source>
</evidence>
<proteinExistence type="predicted"/>
<protein>
    <submittedName>
        <fullName evidence="7">ADP-dependent glucokinase/phosphofructokinase</fullName>
    </submittedName>
</protein>
<evidence type="ECO:0000256" key="3">
    <source>
        <dbReference type="ARBA" id="ARBA00022723"/>
    </source>
</evidence>
<dbReference type="SUPFAM" id="SSF53613">
    <property type="entry name" value="Ribokinase-like"/>
    <property type="match status" value="1"/>
</dbReference>
<organism evidence="7 8">
    <name type="scientific">Metabacillus herbersteinensis</name>
    <dbReference type="NCBI Taxonomy" id="283816"/>
    <lineage>
        <taxon>Bacteria</taxon>
        <taxon>Bacillati</taxon>
        <taxon>Bacillota</taxon>
        <taxon>Bacilli</taxon>
        <taxon>Bacillales</taxon>
        <taxon>Bacillaceae</taxon>
        <taxon>Metabacillus</taxon>
    </lineage>
</organism>
<dbReference type="Proteomes" id="UP001589854">
    <property type="component" value="Unassembled WGS sequence"/>
</dbReference>
<accession>A0ABV6GG05</accession>
<dbReference type="InterPro" id="IPR007666">
    <property type="entry name" value="ADP_PFK/GK"/>
</dbReference>
<keyword evidence="3" id="KW-0479">Metal-binding</keyword>
<reference evidence="7 8" key="1">
    <citation type="submission" date="2024-09" db="EMBL/GenBank/DDBJ databases">
        <authorList>
            <person name="Sun Q."/>
            <person name="Mori K."/>
        </authorList>
    </citation>
    <scope>NUCLEOTIDE SEQUENCE [LARGE SCALE GENOMIC DNA]</scope>
    <source>
        <strain evidence="7 8">CCM 7228</strain>
    </source>
</reference>
<keyword evidence="5" id="KW-0460">Magnesium</keyword>
<evidence type="ECO:0000313" key="8">
    <source>
        <dbReference type="Proteomes" id="UP001589854"/>
    </source>
</evidence>
<evidence type="ECO:0000256" key="5">
    <source>
        <dbReference type="ARBA" id="ARBA00022842"/>
    </source>
</evidence>
<sequence length="392" mass="44237">MSYIAFGLTANIDLIGNVNEQFYDEIKVSDKTEPPSIINTWEEFCTAVCWNMKNGTGAEYIVTDESILNSLERRLEWKLGIGGTGLQAASAASFAGYNTIVNIPIMSNEIRKLVTYDDEKLFLTFDKQGSIPKHYILEYSSLGRSNRLIFRKLNEFTPDIIASSFVQKLREKDVKVNWLLVSGFNSFDTSTDIDTFLKNTIAFLESLGEDKPNIHMELASIWSLEEQWKIIKTLRSYVDSVGLNEDEFRELLGIKEDLLSLTDEDLLSKIEVGYRLIDISNLILHTKQFSLVMSLGNNVLNWDQALCNGNKLAFSRATKGRICNLQDIKKITTGSRSNERGQRLRSLTENRKDIIINPSFVGETVSTIGLGDTFTAGLLAEAPLIKSRNWVK</sequence>
<keyword evidence="2" id="KW-0808">Transferase</keyword>
<keyword evidence="6" id="KW-0324">Glycolysis</keyword>
<dbReference type="PROSITE" id="PS51255">
    <property type="entry name" value="ADPK"/>
    <property type="match status" value="1"/>
</dbReference>